<dbReference type="GO" id="GO:0005544">
    <property type="term" value="F:calcium-dependent phospholipid binding"/>
    <property type="evidence" value="ECO:0007669"/>
    <property type="project" value="TreeGrafter"/>
</dbReference>
<dbReference type="InterPro" id="IPR016035">
    <property type="entry name" value="Acyl_Trfase/lysoPLipase"/>
</dbReference>
<reference evidence="2 3" key="1">
    <citation type="submission" date="2018-01" db="EMBL/GenBank/DDBJ databases">
        <title>Comparison of the Chinese Bamboo Partridge and Red Junglefowl genome sequences highlights the importance of demography in genome evolution.</title>
        <authorList>
            <person name="Tiley G.P."/>
            <person name="Kimball R.T."/>
            <person name="Braun E.L."/>
            <person name="Burleigh J.G."/>
        </authorList>
    </citation>
    <scope>NUCLEOTIDE SEQUENCE [LARGE SCALE GENOMIC DNA]</scope>
    <source>
        <strain evidence="2">RTK389</strain>
        <tissue evidence="2">Blood</tissue>
    </source>
</reference>
<feature type="signal peptide" evidence="1">
    <location>
        <begin position="1"/>
        <end position="25"/>
    </location>
</feature>
<dbReference type="Gene3D" id="3.40.1090.10">
    <property type="entry name" value="Cytosolic phospholipase A2 catalytic domain"/>
    <property type="match status" value="1"/>
</dbReference>
<proteinExistence type="predicted"/>
<evidence type="ECO:0000313" key="3">
    <source>
        <dbReference type="Proteomes" id="UP000237246"/>
    </source>
</evidence>
<keyword evidence="3" id="KW-1185">Reference proteome</keyword>
<feature type="chain" id="PRO_5015201493" description="Integrin alpha-2 domain-containing protein" evidence="1">
    <location>
        <begin position="26"/>
        <end position="129"/>
    </location>
</feature>
<evidence type="ECO:0008006" key="4">
    <source>
        <dbReference type="Google" id="ProtNLM"/>
    </source>
</evidence>
<dbReference type="GO" id="GO:0005829">
    <property type="term" value="C:cytosol"/>
    <property type="evidence" value="ECO:0007669"/>
    <property type="project" value="TreeGrafter"/>
</dbReference>
<dbReference type="AlphaFoldDB" id="A0A2P4TID2"/>
<dbReference type="GO" id="GO:0046475">
    <property type="term" value="P:glycerophospholipid catabolic process"/>
    <property type="evidence" value="ECO:0007669"/>
    <property type="project" value="TreeGrafter"/>
</dbReference>
<evidence type="ECO:0000313" key="2">
    <source>
        <dbReference type="EMBL" id="POI36122.1"/>
    </source>
</evidence>
<comment type="caution">
    <text evidence="2">The sequence shown here is derived from an EMBL/GenBank/DDBJ whole genome shotgun (WGS) entry which is preliminary data.</text>
</comment>
<feature type="non-terminal residue" evidence="2">
    <location>
        <position position="1"/>
    </location>
</feature>
<dbReference type="GO" id="GO:0047498">
    <property type="term" value="F:calcium-dependent phospholipase A2 activity"/>
    <property type="evidence" value="ECO:0007669"/>
    <property type="project" value="TreeGrafter"/>
</dbReference>
<dbReference type="PANTHER" id="PTHR10728">
    <property type="entry name" value="CYTOSOLIC PHOSPHOLIPASE A2"/>
    <property type="match status" value="1"/>
</dbReference>
<accession>A0A2P4TID2</accession>
<evidence type="ECO:0000256" key="1">
    <source>
        <dbReference type="SAM" id="SignalP"/>
    </source>
</evidence>
<dbReference type="EMBL" id="PPHD01000038">
    <property type="protein sequence ID" value="POI36122.1"/>
    <property type="molecule type" value="Genomic_DNA"/>
</dbReference>
<dbReference type="Proteomes" id="UP000237246">
    <property type="component" value="Unassembled WGS sequence"/>
</dbReference>
<protein>
    <recommendedName>
        <fullName evidence="4">Integrin alpha-2 domain-containing protein</fullName>
    </recommendedName>
</protein>
<dbReference type="SUPFAM" id="SSF52151">
    <property type="entry name" value="FabD/lysophospholipase-like"/>
    <property type="match status" value="1"/>
</dbReference>
<gene>
    <name evidence="2" type="ORF">CIB84_000126</name>
</gene>
<dbReference type="PANTHER" id="PTHR10728:SF24">
    <property type="entry name" value="CYTOSOLIC PHOSPHOLIPASE A2 EPSILON"/>
    <property type="match status" value="1"/>
</dbReference>
<dbReference type="OrthoDB" id="419768at2759"/>
<organism evidence="2 3">
    <name type="scientific">Bambusicola thoracicus</name>
    <name type="common">Chinese bamboo-partridge</name>
    <name type="synonym">Perdix thoracica</name>
    <dbReference type="NCBI Taxonomy" id="9083"/>
    <lineage>
        <taxon>Eukaryota</taxon>
        <taxon>Metazoa</taxon>
        <taxon>Chordata</taxon>
        <taxon>Craniata</taxon>
        <taxon>Vertebrata</taxon>
        <taxon>Euteleostomi</taxon>
        <taxon>Archelosauria</taxon>
        <taxon>Archosauria</taxon>
        <taxon>Dinosauria</taxon>
        <taxon>Saurischia</taxon>
        <taxon>Theropoda</taxon>
        <taxon>Coelurosauria</taxon>
        <taxon>Aves</taxon>
        <taxon>Neognathae</taxon>
        <taxon>Galloanserae</taxon>
        <taxon>Galliformes</taxon>
        <taxon>Phasianidae</taxon>
        <taxon>Perdicinae</taxon>
        <taxon>Bambusicola</taxon>
    </lineage>
</organism>
<sequence length="129" mass="14554">AEVLEITNLSCAPLLLFTLFQLADKNQTQEYGVLSFPLNSLPLRKEITVEEDQSLQLCLTSRKCSGDLDVRLGYSLCREEQDFLRKRKKYVAAALKKILNLEEDLKEHEASHVIPSGNFSPGIRACLTN</sequence>
<name>A0A2P4TID2_BAMTH</name>
<keyword evidence="1" id="KW-0732">Signal</keyword>
<dbReference type="GO" id="GO:0005509">
    <property type="term" value="F:calcium ion binding"/>
    <property type="evidence" value="ECO:0007669"/>
    <property type="project" value="TreeGrafter"/>
</dbReference>